<feature type="compositionally biased region" description="Basic and acidic residues" evidence="1">
    <location>
        <begin position="23"/>
        <end position="37"/>
    </location>
</feature>
<evidence type="ECO:0000313" key="2">
    <source>
        <dbReference type="EMBL" id="CVZ09677.1"/>
    </source>
</evidence>
<reference evidence="2" key="1">
    <citation type="submission" date="2015-12" db="EMBL/GenBank/DDBJ databases">
        <title>Presence of plasmid-encoded colistin resistance mediated by mcr-1 in extended spectrum beta-lactamase- and carbapenem-producing Gram-negative isolates from animal and human populations in Germany.</title>
        <authorList>
            <person name="Falgenhauer L."/>
            <person name="Waezsada W.E."/>
            <person name="Yao Y."/>
            <person name="Imirzalioglu I."/>
            <person name="Kaesbohrer A."/>
            <person name="Roesler U."/>
            <person name="Michael G.B."/>
            <person name="Schwarz S."/>
            <person name="Werner G."/>
            <person name="Kreienbrock L."/>
            <person name="Chakraborty T."/>
        </authorList>
    </citation>
    <scope>NUCLEOTIDE SEQUENCE</scope>
    <source>
        <strain evidence="2">R253</strain>
    </source>
</reference>
<name>A0A2H5MH09_ECOLX</name>
<sequence>MPHTQIKPISDHQINLTVLKGQRGNDRHDKSDTHLSK</sequence>
<evidence type="ECO:0000256" key="1">
    <source>
        <dbReference type="SAM" id="MobiDB-lite"/>
    </source>
</evidence>
<protein>
    <submittedName>
        <fullName evidence="2">Uncharacterized protein</fullName>
    </submittedName>
</protein>
<dbReference type="AlphaFoldDB" id="A0A2H5MH09"/>
<dbReference type="EMBL" id="LT159975">
    <property type="protein sequence ID" value="CVZ09677.1"/>
    <property type="molecule type" value="Genomic_DNA"/>
</dbReference>
<proteinExistence type="predicted"/>
<organism evidence="2">
    <name type="scientific">Escherichia coli</name>
    <dbReference type="NCBI Taxonomy" id="562"/>
    <lineage>
        <taxon>Bacteria</taxon>
        <taxon>Pseudomonadati</taxon>
        <taxon>Pseudomonadota</taxon>
        <taxon>Gammaproteobacteria</taxon>
        <taxon>Enterobacterales</taxon>
        <taxon>Enterobacteriaceae</taxon>
        <taxon>Escherichia</taxon>
    </lineage>
</organism>
<feature type="region of interest" description="Disordered" evidence="1">
    <location>
        <begin position="1"/>
        <end position="37"/>
    </location>
</feature>
<accession>A0A2H5MH09</accession>